<dbReference type="KEGG" id="ebi:EbC_09180"/>
<dbReference type="Gene3D" id="3.30.420.40">
    <property type="match status" value="2"/>
</dbReference>
<dbReference type="AlphaFoldDB" id="D8MNP2"/>
<dbReference type="Proteomes" id="UP000008793">
    <property type="component" value="Chromosome"/>
</dbReference>
<sequence length="287" mass="29979">MQSEFLIGVDGGGTHCRTRLTTPDGRILAECTGGSANVYSDFTGALDRVNTLIEQTFIAADLPLSARKNTHAVWGLAGANVPSVDQRLQQHPSSFARLSLFSDVDIACAGAHQGQPGAVLIAGTGSQGAAWDGTRFHRVGGWGFALADHGSGALLGQRALRKALQAHDGIIAVTPLTEAVMRHFSHSPDALLSWTRHATPGDWGHFSPWVFDAAQQGDELAAELIAESAAEVTVMLDALAQASHGPLALMGGMAAPLLPWLAAATRNKIVPAQEDALSGALRLASLC</sequence>
<dbReference type="RefSeq" id="WP_013200952.1">
    <property type="nucleotide sequence ID" value="NC_014306.1"/>
</dbReference>
<reference evidence="2 3" key="1">
    <citation type="journal article" date="2010" name="BMC Genomics">
        <title>Genome comparison of the epiphytic bacteria Erwinia billingiae and E. tasmaniensis with the pear pathogen E. pyrifoliae.</title>
        <authorList>
            <person name="Kube M."/>
            <person name="Migdoll A.M."/>
            <person name="Gehring I."/>
            <person name="Heitmann K."/>
            <person name="Mayer Y."/>
            <person name="Kuhl H."/>
            <person name="Knaust F."/>
            <person name="Geider K."/>
            <person name="Reinhardt R."/>
        </authorList>
    </citation>
    <scope>NUCLEOTIDE SEQUENCE [LARGE SCALE GENOMIC DNA]</scope>
    <source>
        <strain evidence="2 3">Eb661</strain>
    </source>
</reference>
<dbReference type="STRING" id="634500.EbC_09180"/>
<dbReference type="HOGENOM" id="CLU_016274_2_0_6"/>
<keyword evidence="3" id="KW-1185">Reference proteome</keyword>
<dbReference type="Pfam" id="PF01869">
    <property type="entry name" value="BcrAD_BadFG"/>
    <property type="match status" value="1"/>
</dbReference>
<organism evidence="3">
    <name type="scientific">Erwinia billingiae (strain Eb661)</name>
    <dbReference type="NCBI Taxonomy" id="634500"/>
    <lineage>
        <taxon>Bacteria</taxon>
        <taxon>Pseudomonadati</taxon>
        <taxon>Pseudomonadota</taxon>
        <taxon>Gammaproteobacteria</taxon>
        <taxon>Enterobacterales</taxon>
        <taxon>Erwiniaceae</taxon>
        <taxon>Erwinia</taxon>
    </lineage>
</organism>
<keyword evidence="2" id="KW-0808">Transferase</keyword>
<dbReference type="PANTHER" id="PTHR43190:SF3">
    <property type="entry name" value="N-ACETYL-D-GLUCOSAMINE KINASE"/>
    <property type="match status" value="1"/>
</dbReference>
<dbReference type="eggNOG" id="COG2971">
    <property type="taxonomic scope" value="Bacteria"/>
</dbReference>
<proteinExistence type="predicted"/>
<accession>D8MNP2</accession>
<dbReference type="InterPro" id="IPR052519">
    <property type="entry name" value="Euk-type_GlcNAc_Kinase"/>
</dbReference>
<feature type="domain" description="ATPase BadF/BadG/BcrA/BcrD type" evidence="1">
    <location>
        <begin position="7"/>
        <end position="255"/>
    </location>
</feature>
<dbReference type="InterPro" id="IPR043129">
    <property type="entry name" value="ATPase_NBD"/>
</dbReference>
<dbReference type="CDD" id="cd24082">
    <property type="entry name" value="ASKHA_NBD_GspK-like"/>
    <property type="match status" value="1"/>
</dbReference>
<name>D8MNP2_ERWBE</name>
<dbReference type="SUPFAM" id="SSF53067">
    <property type="entry name" value="Actin-like ATPase domain"/>
    <property type="match status" value="2"/>
</dbReference>
<dbReference type="InterPro" id="IPR002731">
    <property type="entry name" value="ATPase_BadF"/>
</dbReference>
<evidence type="ECO:0000259" key="1">
    <source>
        <dbReference type="Pfam" id="PF01869"/>
    </source>
</evidence>
<keyword evidence="2" id="KW-0418">Kinase</keyword>
<protein>
    <submittedName>
        <fullName evidence="2">Predicted N-acetylglucosamine kinase</fullName>
    </submittedName>
</protein>
<evidence type="ECO:0000313" key="2">
    <source>
        <dbReference type="EMBL" id="CAX58449.1"/>
    </source>
</evidence>
<evidence type="ECO:0000313" key="3">
    <source>
        <dbReference type="Proteomes" id="UP000008793"/>
    </source>
</evidence>
<dbReference type="PANTHER" id="PTHR43190">
    <property type="entry name" value="N-ACETYL-D-GLUCOSAMINE KINASE"/>
    <property type="match status" value="1"/>
</dbReference>
<dbReference type="GO" id="GO:0016301">
    <property type="term" value="F:kinase activity"/>
    <property type="evidence" value="ECO:0007669"/>
    <property type="project" value="UniProtKB-KW"/>
</dbReference>
<gene>
    <name evidence="2" type="ordered locus">EbC_09180</name>
</gene>
<dbReference type="GeneID" id="90510940"/>
<dbReference type="EMBL" id="FP236843">
    <property type="protein sequence ID" value="CAX58449.1"/>
    <property type="molecule type" value="Genomic_DNA"/>
</dbReference>